<evidence type="ECO:0000256" key="1">
    <source>
        <dbReference type="ARBA" id="ARBA00022741"/>
    </source>
</evidence>
<protein>
    <submittedName>
        <fullName evidence="5">GTP-binding protein 10 homolog</fullName>
    </submittedName>
</protein>
<dbReference type="InterPro" id="IPR036726">
    <property type="entry name" value="GTP1_OBG_dom_sf"/>
</dbReference>
<organism evidence="5">
    <name type="scientific">Caligus clemensi</name>
    <name type="common">Sea louse</name>
    <dbReference type="NCBI Taxonomy" id="344056"/>
    <lineage>
        <taxon>Eukaryota</taxon>
        <taxon>Metazoa</taxon>
        <taxon>Ecdysozoa</taxon>
        <taxon>Arthropoda</taxon>
        <taxon>Crustacea</taxon>
        <taxon>Multicrustacea</taxon>
        <taxon>Hexanauplia</taxon>
        <taxon>Copepoda</taxon>
        <taxon>Siphonostomatoida</taxon>
        <taxon>Caligidae</taxon>
        <taxon>Caligus</taxon>
    </lineage>
</organism>
<dbReference type="PRINTS" id="PR00326">
    <property type="entry name" value="GTP1OBG"/>
</dbReference>
<dbReference type="InterPro" id="IPR027417">
    <property type="entry name" value="P-loop_NTPase"/>
</dbReference>
<dbReference type="GO" id="GO:0003924">
    <property type="term" value="F:GTPase activity"/>
    <property type="evidence" value="ECO:0007669"/>
    <property type="project" value="InterPro"/>
</dbReference>
<dbReference type="Pfam" id="PF01018">
    <property type="entry name" value="GTP1_OBG"/>
    <property type="match status" value="1"/>
</dbReference>
<dbReference type="PROSITE" id="PS51883">
    <property type="entry name" value="OBG"/>
    <property type="match status" value="1"/>
</dbReference>
<name>C1BZW9_CALCM</name>
<reference evidence="5" key="1">
    <citation type="submission" date="2009-03" db="EMBL/GenBank/DDBJ databases">
        <title>Caligus clemensi ESTs and full-length cDNAs.</title>
        <authorList>
            <person name="Yasuike M."/>
            <person name="von Schalburg K."/>
            <person name="Cooper G."/>
            <person name="Leong J."/>
            <person name="Jones S.R.M."/>
            <person name="Koop B.F."/>
        </authorList>
    </citation>
    <scope>NUCLEOTIDE SEQUENCE</scope>
    <source>
        <tissue evidence="5">Whole</tissue>
    </source>
</reference>
<dbReference type="PROSITE" id="PS51710">
    <property type="entry name" value="G_OBG"/>
    <property type="match status" value="1"/>
</dbReference>
<dbReference type="Gene3D" id="2.70.210.12">
    <property type="entry name" value="GTP1/OBG domain"/>
    <property type="match status" value="1"/>
</dbReference>
<dbReference type="InterPro" id="IPR006169">
    <property type="entry name" value="GTP1_OBG_dom"/>
</dbReference>
<dbReference type="GO" id="GO:0042254">
    <property type="term" value="P:ribosome biogenesis"/>
    <property type="evidence" value="ECO:0007669"/>
    <property type="project" value="UniProtKB-UniRule"/>
</dbReference>
<dbReference type="SUPFAM" id="SSF52540">
    <property type="entry name" value="P-loop containing nucleoside triphosphate hydrolases"/>
    <property type="match status" value="1"/>
</dbReference>
<evidence type="ECO:0000259" key="3">
    <source>
        <dbReference type="PROSITE" id="PS51710"/>
    </source>
</evidence>
<dbReference type="AlphaFoldDB" id="C1BZW9"/>
<dbReference type="GO" id="GO:0005525">
    <property type="term" value="F:GTP binding"/>
    <property type="evidence" value="ECO:0007669"/>
    <property type="project" value="UniProtKB-KW"/>
</dbReference>
<dbReference type="InterPro" id="IPR006073">
    <property type="entry name" value="GTP-bd"/>
</dbReference>
<dbReference type="Pfam" id="PF01926">
    <property type="entry name" value="MMR_HSR1"/>
    <property type="match status" value="1"/>
</dbReference>
<evidence type="ECO:0000313" key="5">
    <source>
        <dbReference type="EMBL" id="ACO14572.1"/>
    </source>
</evidence>
<sequence length="394" mass="43417">MVKLSGVLYKTVKKTWIDSLRVYVKGGHGGNGLPSIGGAGGPGGSVLISPSRKVKSLMKVYKDNFDGEQKQRLVASSGNHSSRSIILGQSGEDITFQVPLGIQIFDDHQRLLKDLDSEEVLVKVAAGGNGGCSQNGWIGQPGQSRHIRLDLKIIADVGLVGFPNAGKSTLLKAISRAKPKIASYPFTTIQPNLGEVLYSSDMRRIVLADLPGLIEGASYNVGMGHRFLKHLERTRLLLFIIDVNGFKLKEGGTYRSAFETLVLLNKEIQLYNPDLLEKPCVCVFNKMDTEGSEEKFKELEGLVQDFEANAIRLFGNQESCPNKFLQFSDILPISAEYSPKSVMSLKSVLRSRIDEFSDKGNRSLKTEESISEDLQSNDQWTHPELIISSNMKLK</sequence>
<dbReference type="Gene3D" id="3.40.50.300">
    <property type="entry name" value="P-loop containing nucleotide triphosphate hydrolases"/>
    <property type="match status" value="1"/>
</dbReference>
<dbReference type="PANTHER" id="PTHR11702">
    <property type="entry name" value="DEVELOPMENTALLY REGULATED GTP-BINDING PROTEIN-RELATED"/>
    <property type="match status" value="1"/>
</dbReference>
<accession>C1BZW9</accession>
<dbReference type="PANTHER" id="PTHR11702:SF43">
    <property type="entry name" value="GTP-BINDING PROTEIN 10"/>
    <property type="match status" value="1"/>
</dbReference>
<dbReference type="EMBL" id="BT080148">
    <property type="protein sequence ID" value="ACO14572.1"/>
    <property type="molecule type" value="mRNA"/>
</dbReference>
<feature type="domain" description="OBG-type G" evidence="3">
    <location>
        <begin position="155"/>
        <end position="365"/>
    </location>
</feature>
<keyword evidence="2" id="KW-0342">GTP-binding</keyword>
<dbReference type="CDD" id="cd01898">
    <property type="entry name" value="Obg"/>
    <property type="match status" value="1"/>
</dbReference>
<dbReference type="InterPro" id="IPR045086">
    <property type="entry name" value="OBG_GTPase"/>
</dbReference>
<dbReference type="GO" id="GO:0005739">
    <property type="term" value="C:mitochondrion"/>
    <property type="evidence" value="ECO:0007669"/>
    <property type="project" value="TreeGrafter"/>
</dbReference>
<evidence type="ECO:0000256" key="2">
    <source>
        <dbReference type="ARBA" id="ARBA00023134"/>
    </source>
</evidence>
<evidence type="ECO:0000259" key="4">
    <source>
        <dbReference type="PROSITE" id="PS51883"/>
    </source>
</evidence>
<keyword evidence="1" id="KW-0547">Nucleotide-binding</keyword>
<proteinExistence type="evidence at transcript level"/>
<feature type="domain" description="Obg" evidence="4">
    <location>
        <begin position="14"/>
        <end position="154"/>
    </location>
</feature>
<dbReference type="InterPro" id="IPR031167">
    <property type="entry name" value="G_OBG"/>
</dbReference>
<dbReference type="SUPFAM" id="SSF82051">
    <property type="entry name" value="Obg GTP-binding protein N-terminal domain"/>
    <property type="match status" value="1"/>
</dbReference>
<gene>
    <name evidence="5" type="primary">GTPBA</name>
</gene>